<protein>
    <submittedName>
        <fullName evidence="1">Uncharacterized protein</fullName>
    </submittedName>
</protein>
<proteinExistence type="predicted"/>
<evidence type="ECO:0000313" key="1">
    <source>
        <dbReference type="EMBL" id="ATC90116.1"/>
    </source>
</evidence>
<accession>A0ABM6N1V1</accession>
<gene>
    <name evidence="1" type="ORF">PISS_a1156</name>
</gene>
<organism evidence="1 2">
    <name type="scientific">Pseudoalteromonas issachenkonii</name>
    <dbReference type="NCBI Taxonomy" id="152297"/>
    <lineage>
        <taxon>Bacteria</taxon>
        <taxon>Pseudomonadati</taxon>
        <taxon>Pseudomonadota</taxon>
        <taxon>Gammaproteobacteria</taxon>
        <taxon>Alteromonadales</taxon>
        <taxon>Pseudoalteromonadaceae</taxon>
        <taxon>Pseudoalteromonas</taxon>
    </lineage>
</organism>
<keyword evidence="2" id="KW-1185">Reference proteome</keyword>
<sequence>MIKPIDKGKLIQKRHCKSLHTLYEGNTIGFFSWFYKVLC</sequence>
<dbReference type="Proteomes" id="UP000217258">
    <property type="component" value="Chromosome I"/>
</dbReference>
<reference evidence="1 2" key="1">
    <citation type="submission" date="2015-06" db="EMBL/GenBank/DDBJ databases">
        <authorList>
            <person name="Xie B.-B."/>
            <person name="Rong J.-C."/>
            <person name="Qin Q.-L."/>
            <person name="Zhang Y.-Z."/>
        </authorList>
    </citation>
    <scope>NUCLEOTIDE SEQUENCE [LARGE SCALE GENOMIC DNA]</scope>
    <source>
        <strain evidence="1 2">KMM 3549</strain>
    </source>
</reference>
<name>A0ABM6N1V1_9GAMM</name>
<dbReference type="EMBL" id="CP011030">
    <property type="protein sequence ID" value="ATC90116.1"/>
    <property type="molecule type" value="Genomic_DNA"/>
</dbReference>
<evidence type="ECO:0000313" key="2">
    <source>
        <dbReference type="Proteomes" id="UP000217258"/>
    </source>
</evidence>